<dbReference type="Proteomes" id="UP000475862">
    <property type="component" value="Unassembled WGS sequence"/>
</dbReference>
<sequence length="212" mass="24519">MRFPLLDSNQRRLGNTPVPLEPWQLAVYFDYSNPTFSIIEINSLRFVLSLLLALILIGELVLGGIVYHIRSDVEQHTLQQMKYTINRYNQTGHEIFRQSWNVLQSNKIIVFEYNNARFQIECCGINGPKDWKSVSHSGKLPASCCYALQIDESCTEINSYTNGCYDEFKNSLQHNNQIIFWSALGFALIQIFAVILAFYTKCTVVRNEYEKI</sequence>
<dbReference type="InterPro" id="IPR008952">
    <property type="entry name" value="Tetraspanin_EC2_sf"/>
</dbReference>
<proteinExistence type="predicted"/>
<keyword evidence="3 5" id="KW-1133">Transmembrane helix</keyword>
<name>A0A6G0TET4_APHGL</name>
<reference evidence="6 7" key="1">
    <citation type="submission" date="2019-08" db="EMBL/GenBank/DDBJ databases">
        <title>The genome of the soybean aphid Biotype 1, its phylome, world population structure and adaptation to the North American continent.</title>
        <authorList>
            <person name="Giordano R."/>
            <person name="Donthu R.K."/>
            <person name="Hernandez A.G."/>
            <person name="Wright C.L."/>
            <person name="Zimin A.V."/>
        </authorList>
    </citation>
    <scope>NUCLEOTIDE SEQUENCE [LARGE SCALE GENOMIC DNA]</scope>
    <source>
        <tissue evidence="6">Whole aphids</tissue>
    </source>
</reference>
<feature type="transmembrane region" description="Helical" evidence="5">
    <location>
        <begin position="46"/>
        <end position="69"/>
    </location>
</feature>
<dbReference type="GO" id="GO:0005886">
    <property type="term" value="C:plasma membrane"/>
    <property type="evidence" value="ECO:0007669"/>
    <property type="project" value="TreeGrafter"/>
</dbReference>
<evidence type="ECO:0008006" key="8">
    <source>
        <dbReference type="Google" id="ProtNLM"/>
    </source>
</evidence>
<evidence type="ECO:0000313" key="7">
    <source>
        <dbReference type="Proteomes" id="UP000475862"/>
    </source>
</evidence>
<evidence type="ECO:0000256" key="3">
    <source>
        <dbReference type="ARBA" id="ARBA00022989"/>
    </source>
</evidence>
<dbReference type="InterPro" id="IPR018499">
    <property type="entry name" value="Tetraspanin/Peripherin"/>
</dbReference>
<protein>
    <recommendedName>
        <fullName evidence="8">Tetraspanin</fullName>
    </recommendedName>
</protein>
<evidence type="ECO:0000256" key="2">
    <source>
        <dbReference type="ARBA" id="ARBA00022692"/>
    </source>
</evidence>
<dbReference type="PANTHER" id="PTHR19282">
    <property type="entry name" value="TETRASPANIN"/>
    <property type="match status" value="1"/>
</dbReference>
<gene>
    <name evidence="6" type="ORF">AGLY_010862</name>
</gene>
<keyword evidence="7" id="KW-1185">Reference proteome</keyword>
<keyword evidence="4 5" id="KW-0472">Membrane</keyword>
<evidence type="ECO:0000256" key="1">
    <source>
        <dbReference type="ARBA" id="ARBA00004141"/>
    </source>
</evidence>
<dbReference type="Pfam" id="PF00335">
    <property type="entry name" value="Tetraspanin"/>
    <property type="match status" value="1"/>
</dbReference>
<dbReference type="PANTHER" id="PTHR19282:SF544">
    <property type="entry name" value="TETRASPANIN"/>
    <property type="match status" value="1"/>
</dbReference>
<dbReference type="SUPFAM" id="SSF48652">
    <property type="entry name" value="Tetraspanin"/>
    <property type="match status" value="1"/>
</dbReference>
<comment type="caution">
    <text evidence="6">The sequence shown here is derived from an EMBL/GenBank/DDBJ whole genome shotgun (WGS) entry which is preliminary data.</text>
</comment>
<comment type="subcellular location">
    <subcellularLocation>
        <location evidence="1">Membrane</location>
        <topology evidence="1">Multi-pass membrane protein</topology>
    </subcellularLocation>
</comment>
<dbReference type="AlphaFoldDB" id="A0A6G0TET4"/>
<evidence type="ECO:0000256" key="5">
    <source>
        <dbReference type="SAM" id="Phobius"/>
    </source>
</evidence>
<keyword evidence="2 5" id="KW-0812">Transmembrane</keyword>
<dbReference type="CDD" id="cd03127">
    <property type="entry name" value="tetraspanin_LEL"/>
    <property type="match status" value="1"/>
</dbReference>
<evidence type="ECO:0000256" key="4">
    <source>
        <dbReference type="ARBA" id="ARBA00023136"/>
    </source>
</evidence>
<feature type="transmembrane region" description="Helical" evidence="5">
    <location>
        <begin position="178"/>
        <end position="199"/>
    </location>
</feature>
<accession>A0A6G0TET4</accession>
<dbReference type="EMBL" id="VYZN01000041">
    <property type="protein sequence ID" value="KAE9531656.1"/>
    <property type="molecule type" value="Genomic_DNA"/>
</dbReference>
<dbReference type="OrthoDB" id="10033535at2759"/>
<dbReference type="Gene3D" id="1.10.1450.10">
    <property type="entry name" value="Tetraspanin"/>
    <property type="match status" value="1"/>
</dbReference>
<evidence type="ECO:0000313" key="6">
    <source>
        <dbReference type="EMBL" id="KAE9531656.1"/>
    </source>
</evidence>
<organism evidence="6 7">
    <name type="scientific">Aphis glycines</name>
    <name type="common">Soybean aphid</name>
    <dbReference type="NCBI Taxonomy" id="307491"/>
    <lineage>
        <taxon>Eukaryota</taxon>
        <taxon>Metazoa</taxon>
        <taxon>Ecdysozoa</taxon>
        <taxon>Arthropoda</taxon>
        <taxon>Hexapoda</taxon>
        <taxon>Insecta</taxon>
        <taxon>Pterygota</taxon>
        <taxon>Neoptera</taxon>
        <taxon>Paraneoptera</taxon>
        <taxon>Hemiptera</taxon>
        <taxon>Sternorrhyncha</taxon>
        <taxon>Aphidomorpha</taxon>
        <taxon>Aphidoidea</taxon>
        <taxon>Aphididae</taxon>
        <taxon>Aphidini</taxon>
        <taxon>Aphis</taxon>
        <taxon>Aphis</taxon>
    </lineage>
</organism>